<protein>
    <submittedName>
        <fullName evidence="1">Uncharacterized protein</fullName>
    </submittedName>
</protein>
<evidence type="ECO:0000313" key="1">
    <source>
        <dbReference type="EMBL" id="JAD91308.1"/>
    </source>
</evidence>
<name>A0A0A9DX83_ARUDO</name>
<proteinExistence type="predicted"/>
<sequence>MRAPSFGHEITSWR</sequence>
<dbReference type="EMBL" id="GBRH01206587">
    <property type="protein sequence ID" value="JAD91308.1"/>
    <property type="molecule type" value="Transcribed_RNA"/>
</dbReference>
<organism evidence="1">
    <name type="scientific">Arundo donax</name>
    <name type="common">Giant reed</name>
    <name type="synonym">Donax arundinaceus</name>
    <dbReference type="NCBI Taxonomy" id="35708"/>
    <lineage>
        <taxon>Eukaryota</taxon>
        <taxon>Viridiplantae</taxon>
        <taxon>Streptophyta</taxon>
        <taxon>Embryophyta</taxon>
        <taxon>Tracheophyta</taxon>
        <taxon>Spermatophyta</taxon>
        <taxon>Magnoliopsida</taxon>
        <taxon>Liliopsida</taxon>
        <taxon>Poales</taxon>
        <taxon>Poaceae</taxon>
        <taxon>PACMAD clade</taxon>
        <taxon>Arundinoideae</taxon>
        <taxon>Arundineae</taxon>
        <taxon>Arundo</taxon>
    </lineage>
</organism>
<accession>A0A0A9DX83</accession>
<reference evidence="1" key="2">
    <citation type="journal article" date="2015" name="Data Brief">
        <title>Shoot transcriptome of the giant reed, Arundo donax.</title>
        <authorList>
            <person name="Barrero R.A."/>
            <person name="Guerrero F.D."/>
            <person name="Moolhuijzen P."/>
            <person name="Goolsby J.A."/>
            <person name="Tidwell J."/>
            <person name="Bellgard S.E."/>
            <person name="Bellgard M.I."/>
        </authorList>
    </citation>
    <scope>NUCLEOTIDE SEQUENCE</scope>
    <source>
        <tissue evidence="1">Shoot tissue taken approximately 20 cm above the soil surface</tissue>
    </source>
</reference>
<reference evidence="1" key="1">
    <citation type="submission" date="2014-09" db="EMBL/GenBank/DDBJ databases">
        <authorList>
            <person name="Magalhaes I.L.F."/>
            <person name="Oliveira U."/>
            <person name="Santos F.R."/>
            <person name="Vidigal T.H.D.A."/>
            <person name="Brescovit A.D."/>
            <person name="Santos A.J."/>
        </authorList>
    </citation>
    <scope>NUCLEOTIDE SEQUENCE</scope>
    <source>
        <tissue evidence="1">Shoot tissue taken approximately 20 cm above the soil surface</tissue>
    </source>
</reference>